<dbReference type="Gene3D" id="3.60.40.10">
    <property type="entry name" value="PPM-type phosphatase domain"/>
    <property type="match status" value="1"/>
</dbReference>
<dbReference type="PROSITE" id="PS51746">
    <property type="entry name" value="PPM_2"/>
    <property type="match status" value="1"/>
</dbReference>
<reference evidence="3" key="1">
    <citation type="journal article" date="2015" name="Int. J. Syst. Evol. Microbiol.">
        <title>Rhizobium oryzicola sp. nov., potential plant-growth-promoting endophytic bacteria isolated from rice roots.</title>
        <authorList>
            <person name="Zhang X.X."/>
            <person name="Gao J.S."/>
            <person name="Cao Y.H."/>
            <person name="Sheirdil R.A."/>
            <person name="Wang X.C."/>
            <person name="Zhang L."/>
        </authorList>
    </citation>
    <scope>NUCLEOTIDE SEQUENCE</scope>
    <source>
        <strain evidence="3">05753</strain>
    </source>
</reference>
<dbReference type="SUPFAM" id="SSF81606">
    <property type="entry name" value="PP2C-like"/>
    <property type="match status" value="1"/>
</dbReference>
<reference evidence="3" key="2">
    <citation type="submission" date="2023-07" db="EMBL/GenBank/DDBJ databases">
        <authorList>
            <person name="Sun H."/>
        </authorList>
    </citation>
    <scope>NUCLEOTIDE SEQUENCE</scope>
    <source>
        <strain evidence="3">05753</strain>
    </source>
</reference>
<feature type="region of interest" description="Disordered" evidence="1">
    <location>
        <begin position="150"/>
        <end position="171"/>
    </location>
</feature>
<dbReference type="Proteomes" id="UP001169006">
    <property type="component" value="Unassembled WGS sequence"/>
</dbReference>
<keyword evidence="4" id="KW-1185">Reference proteome</keyword>
<evidence type="ECO:0000256" key="1">
    <source>
        <dbReference type="SAM" id="MobiDB-lite"/>
    </source>
</evidence>
<sequence length="471" mass="51327">MQDRALKSPPTADTKQIGFFGKLPSHGDFVSWGLAADLERQVQDWLQAGLKEAREQLGERWEASFKDMPPWRFIIEPGLWSAGALAGAVLPSCDRVGRNFPLVIIAQIADFREHPHQLYKDETWFTAVEAIAEGCIRRDMPLDEFTGNLQRLRKPRPVDPSEPGARPTQRQVPETLWWTVQPGTRHVRGFRNVGAPRPADLMTLIGAAAEHGVAETPQQHTLSATVASPAAAKPAMVPPLPAKPALTWTHAFATHAGTRDKLNADALLASKATGLFAVADGVGDAPAAAEAAKLAVHLLGQAVMEDGLEARLQEAKGKLGRANSLLQSRVRSEQDGASESASVIALLFAGHTFATLWAGDARCYLLRDGMLRCLTRDHVRVGMKRSLSRAVGLTPSFSPEWVMDDLEPEDRFLLCTAPLLRALPERAIAEIMLAEQPAALPGSLIENGLIADCRDNMTVLSIHVRSERDTY</sequence>
<evidence type="ECO:0000313" key="3">
    <source>
        <dbReference type="EMBL" id="MDO1583096.1"/>
    </source>
</evidence>
<dbReference type="SMART" id="SM00331">
    <property type="entry name" value="PP2C_SIG"/>
    <property type="match status" value="1"/>
</dbReference>
<evidence type="ECO:0000259" key="2">
    <source>
        <dbReference type="PROSITE" id="PS51746"/>
    </source>
</evidence>
<dbReference type="SMART" id="SM00332">
    <property type="entry name" value="PP2Cc"/>
    <property type="match status" value="1"/>
</dbReference>
<name>A0ABT8SXL0_9HYPH</name>
<accession>A0ABT8SXL0</accession>
<dbReference type="EMBL" id="JAUKWQ010000003">
    <property type="protein sequence ID" value="MDO1583096.1"/>
    <property type="molecule type" value="Genomic_DNA"/>
</dbReference>
<dbReference type="InterPro" id="IPR038225">
    <property type="entry name" value="TagF_sf"/>
</dbReference>
<comment type="caution">
    <text evidence="3">The sequence shown here is derived from an EMBL/GenBank/DDBJ whole genome shotgun (WGS) entry which is preliminary data.</text>
</comment>
<dbReference type="InterPro" id="IPR001932">
    <property type="entry name" value="PPM-type_phosphatase-like_dom"/>
</dbReference>
<organism evidence="3 4">
    <name type="scientific">Rhizobium oryzicola</name>
    <dbReference type="NCBI Taxonomy" id="1232668"/>
    <lineage>
        <taxon>Bacteria</taxon>
        <taxon>Pseudomonadati</taxon>
        <taxon>Pseudomonadota</taxon>
        <taxon>Alphaproteobacteria</taxon>
        <taxon>Hyphomicrobiales</taxon>
        <taxon>Rhizobiaceae</taxon>
        <taxon>Rhizobium/Agrobacterium group</taxon>
        <taxon>Rhizobium</taxon>
    </lineage>
</organism>
<dbReference type="Pfam" id="PF09867">
    <property type="entry name" value="TagF_N"/>
    <property type="match status" value="1"/>
</dbReference>
<dbReference type="NCBIfam" id="TIGR03373">
    <property type="entry name" value="VI_minor_4"/>
    <property type="match status" value="1"/>
</dbReference>
<dbReference type="InterPro" id="IPR036457">
    <property type="entry name" value="PPM-type-like_dom_sf"/>
</dbReference>
<dbReference type="Pfam" id="PF13672">
    <property type="entry name" value="PP2C_2"/>
    <property type="match status" value="1"/>
</dbReference>
<gene>
    <name evidence="3" type="primary">tagF</name>
    <name evidence="3" type="ORF">Q2T52_13475</name>
</gene>
<dbReference type="InterPro" id="IPR017748">
    <property type="entry name" value="TagF"/>
</dbReference>
<protein>
    <submittedName>
        <fullName evidence="3">Type VI secretion system-associated protein TagF</fullName>
    </submittedName>
</protein>
<proteinExistence type="predicted"/>
<evidence type="ECO:0000313" key="4">
    <source>
        <dbReference type="Proteomes" id="UP001169006"/>
    </source>
</evidence>
<dbReference type="Gene3D" id="3.40.1730.10">
    <property type="entry name" value="pa0076 domain"/>
    <property type="match status" value="1"/>
</dbReference>
<feature type="domain" description="PPM-type phosphatase" evidence="2">
    <location>
        <begin position="249"/>
        <end position="464"/>
    </location>
</feature>
<dbReference type="RefSeq" id="WP_302077251.1">
    <property type="nucleotide sequence ID" value="NZ_JAUKWQ010000003.1"/>
</dbReference>